<dbReference type="PANTHER" id="PTHR11575:SF41">
    <property type="entry name" value="PUTATIVE (AFU_ORTHOLOGUE AFUA_1G01160)-RELATED"/>
    <property type="match status" value="1"/>
</dbReference>
<keyword evidence="3" id="KW-0547">Nucleotide-binding</keyword>
<dbReference type="InterPro" id="IPR006179">
    <property type="entry name" value="5_nucleotidase/apyrase"/>
</dbReference>
<dbReference type="Pfam" id="PF02872">
    <property type="entry name" value="5_nucleotid_C"/>
    <property type="match status" value="1"/>
</dbReference>
<evidence type="ECO:0000256" key="3">
    <source>
        <dbReference type="RuleBase" id="RU362119"/>
    </source>
</evidence>
<dbReference type="Pfam" id="PF00149">
    <property type="entry name" value="Metallophos"/>
    <property type="match status" value="1"/>
</dbReference>
<accession>A0ABR4HGT8</accession>
<dbReference type="SUPFAM" id="SSF56300">
    <property type="entry name" value="Metallo-dependent phosphatases"/>
    <property type="match status" value="1"/>
</dbReference>
<organism evidence="6 7">
    <name type="scientific">Aspergillus cavernicola</name>
    <dbReference type="NCBI Taxonomy" id="176166"/>
    <lineage>
        <taxon>Eukaryota</taxon>
        <taxon>Fungi</taxon>
        <taxon>Dikarya</taxon>
        <taxon>Ascomycota</taxon>
        <taxon>Pezizomycotina</taxon>
        <taxon>Eurotiomycetes</taxon>
        <taxon>Eurotiomycetidae</taxon>
        <taxon>Eurotiales</taxon>
        <taxon>Aspergillaceae</taxon>
        <taxon>Aspergillus</taxon>
        <taxon>Aspergillus subgen. Nidulantes</taxon>
    </lineage>
</organism>
<dbReference type="InterPro" id="IPR029052">
    <property type="entry name" value="Metallo-depent_PP-like"/>
</dbReference>
<feature type="domain" description="Calcineurin-like phosphoesterase" evidence="4">
    <location>
        <begin position="8"/>
        <end position="216"/>
    </location>
</feature>
<gene>
    <name evidence="6" type="ORF">BDW59DRAFT_167052</name>
</gene>
<dbReference type="InterPro" id="IPR004843">
    <property type="entry name" value="Calcineurin-like_PHP"/>
</dbReference>
<comment type="similarity">
    <text evidence="1 3">Belongs to the 5'-nucleotidase family.</text>
</comment>
<dbReference type="Proteomes" id="UP001610335">
    <property type="component" value="Unassembled WGS sequence"/>
</dbReference>
<dbReference type="PRINTS" id="PR01607">
    <property type="entry name" value="APYRASEFAMLY"/>
</dbReference>
<feature type="domain" description="5'-Nucleotidase C-terminal" evidence="5">
    <location>
        <begin position="336"/>
        <end position="489"/>
    </location>
</feature>
<sequence>MLSEEVQFVHFNDVYHIPSAELLTGFLKLQREFAASNPQAETLTIFSGDAFSPSLEASVLKGEQICPLLDSVGVDIASYGNHDFDFGETRLIELSSRLKFPWLLSNAFHLPCGDTRKLLGSAQEYIVRRLNNGLRVGFIGLAGTDWPSNCEDLPPCEIESPVQVACRLAYHLRINEHCDLVIALTHMRVPEDMAVANATTSGDSRVDLLLGGHDHEVVRRYAGDTDVIAENVEQGRKITEVEVDGMVPDAEGDIRLVKSGTDWRALSLIRLIVQRDEKGTVVGSTVKLRQYTDIQTAITRSPPPPAIIEMLNGIHDRVGTLVQKPLLHSAIPIDGRNSTIRRQETNMGNMLADAIRAFYGTDVGLFNSGAIRTDQILKATMPGGEPLLVRDMINICPFGNALLVKRFTGEILRLALENSVSDKHTDGRFLQISGLRVVANWQRPEWSRVINVLLERPDGGLEPLDPTRTYTVAMPSFIAQGYDGFTWFSTLETIVNQEAAMTDTGLLLNMFGHGEGLSHEGDSSENSGHAMGIRRARALIVVGQSPSDSLPIVRPVVEDRIRFIEV</sequence>
<dbReference type="InterPro" id="IPR008334">
    <property type="entry name" value="5'-Nucleotdase_C"/>
</dbReference>
<protein>
    <submittedName>
        <fullName evidence="6">Metallo-dependent phosphatase-like protein</fullName>
    </submittedName>
</protein>
<evidence type="ECO:0000259" key="5">
    <source>
        <dbReference type="Pfam" id="PF02872"/>
    </source>
</evidence>
<evidence type="ECO:0000256" key="2">
    <source>
        <dbReference type="ARBA" id="ARBA00022729"/>
    </source>
</evidence>
<dbReference type="Gene3D" id="3.90.780.10">
    <property type="entry name" value="5'-Nucleotidase, C-terminal domain"/>
    <property type="match status" value="1"/>
</dbReference>
<evidence type="ECO:0000256" key="1">
    <source>
        <dbReference type="ARBA" id="ARBA00006654"/>
    </source>
</evidence>
<dbReference type="PANTHER" id="PTHR11575">
    <property type="entry name" value="5'-NUCLEOTIDASE-RELATED"/>
    <property type="match status" value="1"/>
</dbReference>
<keyword evidence="3" id="KW-0378">Hydrolase</keyword>
<keyword evidence="2" id="KW-0732">Signal</keyword>
<evidence type="ECO:0000259" key="4">
    <source>
        <dbReference type="Pfam" id="PF00149"/>
    </source>
</evidence>
<comment type="caution">
    <text evidence="6">The sequence shown here is derived from an EMBL/GenBank/DDBJ whole genome shotgun (WGS) entry which is preliminary data.</text>
</comment>
<dbReference type="InterPro" id="IPR036907">
    <property type="entry name" value="5'-Nucleotdase_C_sf"/>
</dbReference>
<dbReference type="Gene3D" id="3.60.21.10">
    <property type="match status" value="1"/>
</dbReference>
<dbReference type="SUPFAM" id="SSF55816">
    <property type="entry name" value="5'-nucleotidase (syn. UDP-sugar hydrolase), C-terminal domain"/>
    <property type="match status" value="1"/>
</dbReference>
<evidence type="ECO:0000313" key="7">
    <source>
        <dbReference type="Proteomes" id="UP001610335"/>
    </source>
</evidence>
<evidence type="ECO:0000313" key="6">
    <source>
        <dbReference type="EMBL" id="KAL2814698.1"/>
    </source>
</evidence>
<dbReference type="EMBL" id="JBFXLS010000121">
    <property type="protein sequence ID" value="KAL2814698.1"/>
    <property type="molecule type" value="Genomic_DNA"/>
</dbReference>
<reference evidence="6 7" key="1">
    <citation type="submission" date="2024-07" db="EMBL/GenBank/DDBJ databases">
        <title>Section-level genome sequencing and comparative genomics of Aspergillus sections Usti and Cavernicolus.</title>
        <authorList>
            <consortium name="Lawrence Berkeley National Laboratory"/>
            <person name="Nybo J.L."/>
            <person name="Vesth T.C."/>
            <person name="Theobald S."/>
            <person name="Frisvad J.C."/>
            <person name="Larsen T.O."/>
            <person name="Kjaerboelling I."/>
            <person name="Rothschild-Mancinelli K."/>
            <person name="Lyhne E.K."/>
            <person name="Kogle M.E."/>
            <person name="Barry K."/>
            <person name="Clum A."/>
            <person name="Na H."/>
            <person name="Ledsgaard L."/>
            <person name="Lin J."/>
            <person name="Lipzen A."/>
            <person name="Kuo A."/>
            <person name="Riley R."/>
            <person name="Mondo S."/>
            <person name="LaButti K."/>
            <person name="Haridas S."/>
            <person name="Pangalinan J."/>
            <person name="Salamov A.A."/>
            <person name="Simmons B.A."/>
            <person name="Magnuson J.K."/>
            <person name="Chen J."/>
            <person name="Drula E."/>
            <person name="Henrissat B."/>
            <person name="Wiebenga A."/>
            <person name="Lubbers R.J."/>
            <person name="Gomes A.C."/>
            <person name="Makela M.R."/>
            <person name="Stajich J."/>
            <person name="Grigoriev I.V."/>
            <person name="Mortensen U.H."/>
            <person name="De vries R.P."/>
            <person name="Baker S.E."/>
            <person name="Andersen M.R."/>
        </authorList>
    </citation>
    <scope>NUCLEOTIDE SEQUENCE [LARGE SCALE GENOMIC DNA]</scope>
    <source>
        <strain evidence="6 7">CBS 600.67</strain>
    </source>
</reference>
<proteinExistence type="inferred from homology"/>
<name>A0ABR4HGT8_9EURO</name>
<keyword evidence="7" id="KW-1185">Reference proteome</keyword>